<evidence type="ECO:0000256" key="3">
    <source>
        <dbReference type="ARBA" id="ARBA00022692"/>
    </source>
</evidence>
<evidence type="ECO:0000256" key="4">
    <source>
        <dbReference type="ARBA" id="ARBA00022989"/>
    </source>
</evidence>
<comment type="similarity">
    <text evidence="2">Belongs to the DsbD family.</text>
</comment>
<accession>A0A542ZTZ2</accession>
<dbReference type="EMBL" id="VFOS01000001">
    <property type="protein sequence ID" value="TQL63828.1"/>
    <property type="molecule type" value="Genomic_DNA"/>
</dbReference>
<proteinExistence type="inferred from homology"/>
<evidence type="ECO:0000256" key="2">
    <source>
        <dbReference type="ARBA" id="ARBA00006143"/>
    </source>
</evidence>
<sequence length="280" mass="28415">MDIGIIGALAGGLLTLLSPCSALLLPAFFAYAFTSPGRLLERTGIFYLGLITTLVPLGVLAGSVGAYFGEHRSAVIAIAAIAVIVFGALQVINIPLPGGRTLAGGTTPLAVYALGVVYGIASVCAGPILGTVLAVAVASASALYGGIVLLSFAAGMVIPLLLLALLWTRLPSLQRLVRPRGFSLSLGPVTWTNTWTQLAGGVFTIALGVLLLVTEGTALLPSPLTSGQHVRLESAVLDATSAVPNSLVIAVALVLLAAGIAGRIAWSRRIRSGSRATASD</sequence>
<evidence type="ECO:0000313" key="8">
    <source>
        <dbReference type="EMBL" id="TQL63828.1"/>
    </source>
</evidence>
<gene>
    <name evidence="8" type="ORF">FB461_0307</name>
</gene>
<dbReference type="InterPro" id="IPR003834">
    <property type="entry name" value="Cyt_c_assmbl_TM_dom"/>
</dbReference>
<evidence type="ECO:0000256" key="1">
    <source>
        <dbReference type="ARBA" id="ARBA00004141"/>
    </source>
</evidence>
<evidence type="ECO:0000256" key="5">
    <source>
        <dbReference type="ARBA" id="ARBA00023136"/>
    </source>
</evidence>
<dbReference type="OrthoDB" id="4332145at2"/>
<comment type="caution">
    <text evidence="8">The sequence shown here is derived from an EMBL/GenBank/DDBJ whole genome shotgun (WGS) entry which is preliminary data.</text>
</comment>
<evidence type="ECO:0000256" key="6">
    <source>
        <dbReference type="SAM" id="Phobius"/>
    </source>
</evidence>
<dbReference type="Proteomes" id="UP000315389">
    <property type="component" value="Unassembled WGS sequence"/>
</dbReference>
<dbReference type="RefSeq" id="WP_142118291.1">
    <property type="nucleotide sequence ID" value="NZ_BAAASV010000002.1"/>
</dbReference>
<feature type="transmembrane region" description="Helical" evidence="6">
    <location>
        <begin position="143"/>
        <end position="168"/>
    </location>
</feature>
<feature type="transmembrane region" description="Helical" evidence="6">
    <location>
        <begin position="74"/>
        <end position="97"/>
    </location>
</feature>
<feature type="transmembrane region" description="Helical" evidence="6">
    <location>
        <begin position="189"/>
        <end position="213"/>
    </location>
</feature>
<reference evidence="8 9" key="1">
    <citation type="submission" date="2019-06" db="EMBL/GenBank/DDBJ databases">
        <title>Sequencing the genomes of 1000 actinobacteria strains.</title>
        <authorList>
            <person name="Klenk H.-P."/>
        </authorList>
    </citation>
    <scope>NUCLEOTIDE SEQUENCE [LARGE SCALE GENOMIC DNA]</scope>
    <source>
        <strain evidence="8 9">DSM 4813</strain>
    </source>
</reference>
<feature type="transmembrane region" description="Helical" evidence="6">
    <location>
        <begin position="109"/>
        <end position="137"/>
    </location>
</feature>
<keyword evidence="9" id="KW-1185">Reference proteome</keyword>
<dbReference type="GO" id="GO:0016020">
    <property type="term" value="C:membrane"/>
    <property type="evidence" value="ECO:0007669"/>
    <property type="project" value="UniProtKB-SubCell"/>
</dbReference>
<comment type="subcellular location">
    <subcellularLocation>
        <location evidence="1">Membrane</location>
        <topology evidence="1">Multi-pass membrane protein</topology>
    </subcellularLocation>
</comment>
<feature type="transmembrane region" description="Helical" evidence="6">
    <location>
        <begin position="247"/>
        <end position="266"/>
    </location>
</feature>
<evidence type="ECO:0000259" key="7">
    <source>
        <dbReference type="Pfam" id="PF02683"/>
    </source>
</evidence>
<organism evidence="8 9">
    <name type="scientific">Rarobacter faecitabidus</name>
    <dbReference type="NCBI Taxonomy" id="13243"/>
    <lineage>
        <taxon>Bacteria</taxon>
        <taxon>Bacillati</taxon>
        <taxon>Actinomycetota</taxon>
        <taxon>Actinomycetes</taxon>
        <taxon>Micrococcales</taxon>
        <taxon>Rarobacteraceae</taxon>
        <taxon>Rarobacter</taxon>
    </lineage>
</organism>
<dbReference type="Pfam" id="PF02683">
    <property type="entry name" value="DsbD_TM"/>
    <property type="match status" value="1"/>
</dbReference>
<evidence type="ECO:0000313" key="9">
    <source>
        <dbReference type="Proteomes" id="UP000315389"/>
    </source>
</evidence>
<dbReference type="GO" id="GO:0017004">
    <property type="term" value="P:cytochrome complex assembly"/>
    <property type="evidence" value="ECO:0007669"/>
    <property type="project" value="InterPro"/>
</dbReference>
<feature type="transmembrane region" description="Helical" evidence="6">
    <location>
        <begin position="45"/>
        <end position="68"/>
    </location>
</feature>
<keyword evidence="3 6" id="KW-0812">Transmembrane</keyword>
<feature type="transmembrane region" description="Helical" evidence="6">
    <location>
        <begin position="6"/>
        <end position="33"/>
    </location>
</feature>
<dbReference type="InterPro" id="IPR051790">
    <property type="entry name" value="Cytochrome_c-biogenesis_DsbD"/>
</dbReference>
<dbReference type="PANTHER" id="PTHR31272:SF4">
    <property type="entry name" value="CYTOCHROME C-TYPE BIOGENESIS PROTEIN HI_1454-RELATED"/>
    <property type="match status" value="1"/>
</dbReference>
<keyword evidence="4 6" id="KW-1133">Transmembrane helix</keyword>
<feature type="domain" description="Cytochrome C biogenesis protein transmembrane" evidence="7">
    <location>
        <begin position="7"/>
        <end position="166"/>
    </location>
</feature>
<name>A0A542ZTZ2_RARFA</name>
<protein>
    <submittedName>
        <fullName evidence="8">Cytochrome c biogenesis protein CcdA</fullName>
    </submittedName>
</protein>
<dbReference type="AlphaFoldDB" id="A0A542ZTZ2"/>
<dbReference type="PANTHER" id="PTHR31272">
    <property type="entry name" value="CYTOCHROME C-TYPE BIOGENESIS PROTEIN HI_1454-RELATED"/>
    <property type="match status" value="1"/>
</dbReference>
<keyword evidence="5 6" id="KW-0472">Membrane</keyword>